<sequence>MTVEEYLAIEVLVEKFICEVSGVSTLTEYKSTKDKFSIHSANYTTTLAEPYRDVVFGTIKNPA</sequence>
<dbReference type="KEGG" id="fgg:FSB75_10950"/>
<accession>A0A5B8UJ16</accession>
<keyword evidence="2" id="KW-1185">Reference proteome</keyword>
<gene>
    <name evidence="1" type="ORF">FSB75_10950</name>
</gene>
<evidence type="ECO:0000313" key="2">
    <source>
        <dbReference type="Proteomes" id="UP000321204"/>
    </source>
</evidence>
<dbReference type="Proteomes" id="UP000321204">
    <property type="component" value="Chromosome"/>
</dbReference>
<reference evidence="1 2" key="1">
    <citation type="journal article" date="2015" name="Int. J. Syst. Evol. Microbiol.">
        <title>Flavisolibacter ginsenosidimutans sp. nov., with ginsenoside-converting activity isolated from soil used for cultivating ginseng.</title>
        <authorList>
            <person name="Zhao Y."/>
            <person name="Liu Q."/>
            <person name="Kang M.S."/>
            <person name="Jin F."/>
            <person name="Yu H."/>
            <person name="Im W.T."/>
        </authorList>
    </citation>
    <scope>NUCLEOTIDE SEQUENCE [LARGE SCALE GENOMIC DNA]</scope>
    <source>
        <strain evidence="1 2">Gsoil 636</strain>
    </source>
</reference>
<protein>
    <submittedName>
        <fullName evidence="1">Uncharacterized protein</fullName>
    </submittedName>
</protein>
<dbReference type="RefSeq" id="WP_146786999.1">
    <property type="nucleotide sequence ID" value="NZ_BAABIO010000001.1"/>
</dbReference>
<organism evidence="1 2">
    <name type="scientific">Flavisolibacter ginsenosidimutans</name>
    <dbReference type="NCBI Taxonomy" id="661481"/>
    <lineage>
        <taxon>Bacteria</taxon>
        <taxon>Pseudomonadati</taxon>
        <taxon>Bacteroidota</taxon>
        <taxon>Chitinophagia</taxon>
        <taxon>Chitinophagales</taxon>
        <taxon>Chitinophagaceae</taxon>
        <taxon>Flavisolibacter</taxon>
    </lineage>
</organism>
<evidence type="ECO:0000313" key="1">
    <source>
        <dbReference type="EMBL" id="QEC56386.1"/>
    </source>
</evidence>
<proteinExistence type="predicted"/>
<name>A0A5B8UJ16_9BACT</name>
<dbReference type="AlphaFoldDB" id="A0A5B8UJ16"/>
<dbReference type="EMBL" id="CP042433">
    <property type="protein sequence ID" value="QEC56386.1"/>
    <property type="molecule type" value="Genomic_DNA"/>
</dbReference>